<sequence>MAATAVHVPVSDYPLPLSENGLAVEYLTGNHSHDIPTETYDNEVKALLKKLESKPGFDKNLKFDPKKHIIFKEEDFDKVKTFTLQDLKIEKTHCKTHSDFGATFPFPLINQEACDMLVYEALQPKIMDKWGRLPNLAKDSTGLDFHVGGHINAAPFTKGLWHSPEIRKIFERFYGVPVAPIYDSEIAHFNVSLASLDAKEEKSIDELKEELKKQTEEQNETGGDQIPSVLGLHYDSVGFVCVIMVDCGDGEEMIGGETGIITGDEKVVRVPDPKVGHCTLLQGRVIRHVATKPLNNSNRITSVGGFYPSDPDVLDNSALTSTKPSVLPRALNDQFYPDWFDHRFRKMEAYMKSYREKLVDNLNKGGSFDQEEAVKKCKELEDYLRKSWYELEAVSNNPYPAKHFQIPYSDLPDYE</sequence>
<dbReference type="Proteomes" id="UP001165120">
    <property type="component" value="Unassembled WGS sequence"/>
</dbReference>
<organism evidence="2 3">
    <name type="scientific">Candida boidinii</name>
    <name type="common">Yeast</name>
    <dbReference type="NCBI Taxonomy" id="5477"/>
    <lineage>
        <taxon>Eukaryota</taxon>
        <taxon>Fungi</taxon>
        <taxon>Dikarya</taxon>
        <taxon>Ascomycota</taxon>
        <taxon>Saccharomycotina</taxon>
        <taxon>Pichiomycetes</taxon>
        <taxon>Pichiales</taxon>
        <taxon>Pichiaceae</taxon>
        <taxon>Ogataea</taxon>
        <taxon>Ogataea/Candida clade</taxon>
    </lineage>
</organism>
<protein>
    <submittedName>
        <fullName evidence="2">Unnamed protein product</fullName>
    </submittedName>
</protein>
<gene>
    <name evidence="2" type="ORF">Cboi02_000216000</name>
</gene>
<keyword evidence="3" id="KW-1185">Reference proteome</keyword>
<evidence type="ECO:0000256" key="1">
    <source>
        <dbReference type="SAM" id="Coils"/>
    </source>
</evidence>
<keyword evidence="1" id="KW-0175">Coiled coil</keyword>
<feature type="coiled-coil region" evidence="1">
    <location>
        <begin position="197"/>
        <end position="224"/>
    </location>
</feature>
<proteinExistence type="predicted"/>
<dbReference type="EMBL" id="BSXN01000614">
    <property type="protein sequence ID" value="GME69230.1"/>
    <property type="molecule type" value="Genomic_DNA"/>
</dbReference>
<dbReference type="AlphaFoldDB" id="A0A9W6WH47"/>
<accession>A0A9W6WH47</accession>
<reference evidence="2" key="1">
    <citation type="submission" date="2023-04" db="EMBL/GenBank/DDBJ databases">
        <title>Candida boidinii NBRC 10035.</title>
        <authorList>
            <person name="Ichikawa N."/>
            <person name="Sato H."/>
            <person name="Tonouchi N."/>
        </authorList>
    </citation>
    <scope>NUCLEOTIDE SEQUENCE</scope>
    <source>
        <strain evidence="2">NBRC 10035</strain>
    </source>
</reference>
<dbReference type="PANTHER" id="PTHR41677:SF1">
    <property type="entry name" value="FE2OG DIOXYGENASE DOMAIN-CONTAINING PROTEIN"/>
    <property type="match status" value="1"/>
</dbReference>
<evidence type="ECO:0000313" key="2">
    <source>
        <dbReference type="EMBL" id="GME69230.1"/>
    </source>
</evidence>
<comment type="caution">
    <text evidence="2">The sequence shown here is derived from an EMBL/GenBank/DDBJ whole genome shotgun (WGS) entry which is preliminary data.</text>
</comment>
<dbReference type="PANTHER" id="PTHR41677">
    <property type="entry name" value="YALI0B19030P"/>
    <property type="match status" value="1"/>
</dbReference>
<evidence type="ECO:0000313" key="3">
    <source>
        <dbReference type="Proteomes" id="UP001165120"/>
    </source>
</evidence>
<name>A0A9W6WH47_CANBO</name>